<proteinExistence type="predicted"/>
<dbReference type="AlphaFoldDB" id="A0A660SGY5"/>
<dbReference type="GO" id="GO:0004525">
    <property type="term" value="F:ribonuclease III activity"/>
    <property type="evidence" value="ECO:0007669"/>
    <property type="project" value="InterPro"/>
</dbReference>
<comment type="caution">
    <text evidence="2">The sequence shown here is derived from an EMBL/GenBank/DDBJ whole genome shotgun (WGS) entry which is preliminary data.</text>
</comment>
<dbReference type="Gene3D" id="1.10.1520.10">
    <property type="entry name" value="Ribonuclease III domain"/>
    <property type="match status" value="1"/>
</dbReference>
<organism evidence="2 3">
    <name type="scientific">candidate division WOR-3 bacterium</name>
    <dbReference type="NCBI Taxonomy" id="2052148"/>
    <lineage>
        <taxon>Bacteria</taxon>
        <taxon>Bacteria division WOR-3</taxon>
    </lineage>
</organism>
<sequence length="132" mass="15671">MSYIDQAFRHPSFTHEKGWDRSRSNELLEYLGDAVYELIVRKLILERYPTEDEGWQTERKNRYTNQKFQAKLARRFNLGKRLKLGRGEERTGGKEKDSILAQTLEALIGAVFLEYGYDYAERLLRRMLDGYI</sequence>
<name>A0A660SGY5_UNCW3</name>
<dbReference type="GO" id="GO:0006396">
    <property type="term" value="P:RNA processing"/>
    <property type="evidence" value="ECO:0007669"/>
    <property type="project" value="InterPro"/>
</dbReference>
<dbReference type="InterPro" id="IPR000999">
    <property type="entry name" value="RNase_III_dom"/>
</dbReference>
<evidence type="ECO:0000313" key="2">
    <source>
        <dbReference type="EMBL" id="RKX70079.1"/>
    </source>
</evidence>
<protein>
    <recommendedName>
        <fullName evidence="1">RNase III domain-containing protein</fullName>
    </recommendedName>
</protein>
<dbReference type="SUPFAM" id="SSF69065">
    <property type="entry name" value="RNase III domain-like"/>
    <property type="match status" value="1"/>
</dbReference>
<dbReference type="SMART" id="SM00535">
    <property type="entry name" value="RIBOc"/>
    <property type="match status" value="1"/>
</dbReference>
<dbReference type="EMBL" id="QNBE01000052">
    <property type="protein sequence ID" value="RKX70079.1"/>
    <property type="molecule type" value="Genomic_DNA"/>
</dbReference>
<gene>
    <name evidence="2" type="ORF">DRP53_06160</name>
</gene>
<evidence type="ECO:0000259" key="1">
    <source>
        <dbReference type="PROSITE" id="PS50142"/>
    </source>
</evidence>
<dbReference type="InterPro" id="IPR036389">
    <property type="entry name" value="RNase_III_sf"/>
</dbReference>
<dbReference type="Pfam" id="PF14622">
    <property type="entry name" value="Ribonucleas_3_3"/>
    <property type="match status" value="1"/>
</dbReference>
<accession>A0A660SGY5</accession>
<dbReference type="Proteomes" id="UP000268469">
    <property type="component" value="Unassembled WGS sequence"/>
</dbReference>
<dbReference type="PROSITE" id="PS50142">
    <property type="entry name" value="RNASE_3_2"/>
    <property type="match status" value="1"/>
</dbReference>
<evidence type="ECO:0000313" key="3">
    <source>
        <dbReference type="Proteomes" id="UP000268469"/>
    </source>
</evidence>
<dbReference type="CDD" id="cd00593">
    <property type="entry name" value="RIBOc"/>
    <property type="match status" value="1"/>
</dbReference>
<feature type="domain" description="RNase III" evidence="1">
    <location>
        <begin position="1"/>
        <end position="116"/>
    </location>
</feature>
<reference evidence="2 3" key="1">
    <citation type="submission" date="2018-06" db="EMBL/GenBank/DDBJ databases">
        <title>Extensive metabolic versatility and redundancy in microbially diverse, dynamic hydrothermal sediments.</title>
        <authorList>
            <person name="Dombrowski N."/>
            <person name="Teske A."/>
            <person name="Baker B.J."/>
        </authorList>
    </citation>
    <scope>NUCLEOTIDE SEQUENCE [LARGE SCALE GENOMIC DNA]</scope>
    <source>
        <strain evidence="2">B36_G15</strain>
    </source>
</reference>